<gene>
    <name evidence="3" type="ordered locus">Clocl_0805</name>
</gene>
<feature type="domain" description="Copper amine oxidase-like N-terminal" evidence="1">
    <location>
        <begin position="48"/>
        <end position="93"/>
    </location>
</feature>
<dbReference type="InterPro" id="IPR036582">
    <property type="entry name" value="Mao_N_sf"/>
</dbReference>
<dbReference type="Pfam" id="PF07833">
    <property type="entry name" value="Cu_amine_oxidN1"/>
    <property type="match status" value="1"/>
</dbReference>
<dbReference type="InterPro" id="IPR013222">
    <property type="entry name" value="Glyco_hyd_98_carb-bd"/>
</dbReference>
<sequence precursor="true">MFFLISLCLLFSTSYAESVKKNIDVYYDNIKIFINDLPIDLKDGNGKTVEPFIYDGTTYLPVRTVAEALGKEVTWDEATKSVHITDNENMVWLNDLAYYNLLSDTTVNKCFRLENNNFKDSSGNICSKAIKYEIYYGWIYTDYVINKKYSKINGKFALSFDSKDTAYKATLKLYGDGKLLYTSPELTGGVPPIDFDVDISGVEILRIAISNNSPFGISNVTYGLIDAALHK</sequence>
<evidence type="ECO:0000259" key="2">
    <source>
        <dbReference type="Pfam" id="PF08305"/>
    </source>
</evidence>
<dbReference type="InterPro" id="IPR012854">
    <property type="entry name" value="Cu_amine_oxidase-like_N"/>
</dbReference>
<dbReference type="SUPFAM" id="SSF55383">
    <property type="entry name" value="Copper amine oxidase, domain N"/>
    <property type="match status" value="1"/>
</dbReference>
<dbReference type="STRING" id="720554.Clocl_0805"/>
<evidence type="ECO:0000259" key="1">
    <source>
        <dbReference type="Pfam" id="PF07833"/>
    </source>
</evidence>
<dbReference type="HOGENOM" id="CLU_104527_0_0_9"/>
<dbReference type="Gene3D" id="3.30.457.10">
    <property type="entry name" value="Copper amine oxidase-like, N-terminal domain"/>
    <property type="match status" value="1"/>
</dbReference>
<dbReference type="EMBL" id="CP003065">
    <property type="protein sequence ID" value="AEV67505.1"/>
    <property type="molecule type" value="Genomic_DNA"/>
</dbReference>
<evidence type="ECO:0000313" key="3">
    <source>
        <dbReference type="EMBL" id="AEV67505.1"/>
    </source>
</evidence>
<accession>G8LVT8</accession>
<dbReference type="InterPro" id="IPR038637">
    <property type="entry name" value="NPCBM_sf"/>
</dbReference>
<protein>
    <submittedName>
        <fullName evidence="3">Putative carbohydrate binding protein,copper amine oxidase family protein</fullName>
    </submittedName>
</protein>
<dbReference type="AlphaFoldDB" id="G8LVT8"/>
<dbReference type="SUPFAM" id="SSF49785">
    <property type="entry name" value="Galactose-binding domain-like"/>
    <property type="match status" value="1"/>
</dbReference>
<proteinExistence type="predicted"/>
<dbReference type="Gene3D" id="2.60.120.1060">
    <property type="entry name" value="NPCBM/NEW2 domain"/>
    <property type="match status" value="1"/>
</dbReference>
<evidence type="ECO:0000313" key="4">
    <source>
        <dbReference type="Proteomes" id="UP000005435"/>
    </source>
</evidence>
<dbReference type="OrthoDB" id="9780101at2"/>
<name>G8LVT8_ACECE</name>
<dbReference type="Proteomes" id="UP000005435">
    <property type="component" value="Chromosome"/>
</dbReference>
<reference evidence="4" key="1">
    <citation type="submission" date="2011-12" db="EMBL/GenBank/DDBJ databases">
        <title>Complete sequence of Clostridium clariflavum DSM 19732.</title>
        <authorList>
            <consortium name="US DOE Joint Genome Institute"/>
            <person name="Lucas S."/>
            <person name="Han J."/>
            <person name="Lapidus A."/>
            <person name="Cheng J.-F."/>
            <person name="Goodwin L."/>
            <person name="Pitluck S."/>
            <person name="Peters L."/>
            <person name="Teshima H."/>
            <person name="Detter J.C."/>
            <person name="Han C."/>
            <person name="Tapia R."/>
            <person name="Land M."/>
            <person name="Hauser L."/>
            <person name="Kyrpides N."/>
            <person name="Ivanova N."/>
            <person name="Pagani I."/>
            <person name="Kitzmiller T."/>
            <person name="Lynd L."/>
            <person name="Izquierdo J."/>
            <person name="Woyke T."/>
        </authorList>
    </citation>
    <scope>NUCLEOTIDE SEQUENCE [LARGE SCALE GENOMIC DNA]</scope>
    <source>
        <strain evidence="4">DSM 19732 / NBRC 101661 / EBR45</strain>
    </source>
</reference>
<reference evidence="3 4" key="2">
    <citation type="journal article" date="2012" name="Stand. Genomic Sci.">
        <title>Complete Genome Sequence of Clostridium clariflavum DSM 19732.</title>
        <authorList>
            <person name="Izquierdo J.A."/>
            <person name="Goodwin L."/>
            <person name="Davenport K.W."/>
            <person name="Teshima H."/>
            <person name="Bruce D."/>
            <person name="Detter C."/>
            <person name="Tapia R."/>
            <person name="Han S."/>
            <person name="Land M."/>
            <person name="Hauser L."/>
            <person name="Jeffries C.D."/>
            <person name="Han J."/>
            <person name="Pitluck S."/>
            <person name="Nolan M."/>
            <person name="Chen A."/>
            <person name="Huntemann M."/>
            <person name="Mavromatis K."/>
            <person name="Mikhailova N."/>
            <person name="Liolios K."/>
            <person name="Woyke T."/>
            <person name="Lynd L.R."/>
        </authorList>
    </citation>
    <scope>NUCLEOTIDE SEQUENCE [LARGE SCALE GENOMIC DNA]</scope>
    <source>
        <strain evidence="4">DSM 19732 / NBRC 101661 / EBR45</strain>
    </source>
</reference>
<dbReference type="KEGG" id="ccl:Clocl_0805"/>
<organism evidence="3 4">
    <name type="scientific">Acetivibrio clariflavus (strain DSM 19732 / NBRC 101661 / EBR45)</name>
    <name type="common">Clostridium clariflavum</name>
    <dbReference type="NCBI Taxonomy" id="720554"/>
    <lineage>
        <taxon>Bacteria</taxon>
        <taxon>Bacillati</taxon>
        <taxon>Bacillota</taxon>
        <taxon>Clostridia</taxon>
        <taxon>Eubacteriales</taxon>
        <taxon>Oscillospiraceae</taxon>
        <taxon>Acetivibrio</taxon>
    </lineage>
</organism>
<dbReference type="InterPro" id="IPR008979">
    <property type="entry name" value="Galactose-bd-like_sf"/>
</dbReference>
<feature type="domain" description="Glycosyl hydrolase family 98 putative carbohydrate-binding module" evidence="2">
    <location>
        <begin position="142"/>
        <end position="212"/>
    </location>
</feature>
<dbReference type="eggNOG" id="ENOG5034B6U">
    <property type="taxonomic scope" value="Bacteria"/>
</dbReference>
<dbReference type="Pfam" id="PF08305">
    <property type="entry name" value="NPCBM"/>
    <property type="match status" value="1"/>
</dbReference>
<dbReference type="RefSeq" id="WP_014254132.1">
    <property type="nucleotide sequence ID" value="NC_016627.1"/>
</dbReference>
<keyword evidence="4" id="KW-1185">Reference proteome</keyword>